<dbReference type="EMBL" id="JPVQ01000015">
    <property type="protein sequence ID" value="KGR90718.1"/>
    <property type="molecule type" value="Genomic_DNA"/>
</dbReference>
<dbReference type="AlphaFoldDB" id="A0A0A3J6D2"/>
<dbReference type="InterPro" id="IPR010994">
    <property type="entry name" value="RuvA_2-like"/>
</dbReference>
<evidence type="ECO:0000259" key="2">
    <source>
        <dbReference type="SMART" id="SM00278"/>
    </source>
</evidence>
<protein>
    <recommendedName>
        <fullName evidence="2">Helix-hairpin-helix DNA-binding motif class 1 domain-containing protein</fullName>
    </recommendedName>
</protein>
<dbReference type="InterPro" id="IPR003583">
    <property type="entry name" value="Hlx-hairpin-Hlx_DNA-bd_motif"/>
</dbReference>
<evidence type="ECO:0000313" key="3">
    <source>
        <dbReference type="EMBL" id="KGR90718.1"/>
    </source>
</evidence>
<dbReference type="OrthoDB" id="9790239at2"/>
<dbReference type="Pfam" id="PF10531">
    <property type="entry name" value="SLBB"/>
    <property type="match status" value="1"/>
</dbReference>
<dbReference type="Gene3D" id="1.10.150.310">
    <property type="entry name" value="Tex RuvX-like domain-like"/>
    <property type="match status" value="1"/>
</dbReference>
<feature type="transmembrane region" description="Helical" evidence="1">
    <location>
        <begin position="12"/>
        <end position="28"/>
    </location>
</feature>
<keyword evidence="1" id="KW-0472">Membrane</keyword>
<dbReference type="GO" id="GO:0003677">
    <property type="term" value="F:DNA binding"/>
    <property type="evidence" value="ECO:0007669"/>
    <property type="project" value="InterPro"/>
</dbReference>
<dbReference type="Proteomes" id="UP000030595">
    <property type="component" value="Unassembled WGS sequence"/>
</dbReference>
<dbReference type="eggNOG" id="COG1555">
    <property type="taxonomic scope" value="Bacteria"/>
</dbReference>
<keyword evidence="1" id="KW-1133">Transmembrane helix</keyword>
<dbReference type="GO" id="GO:0015628">
    <property type="term" value="P:protein secretion by the type II secretion system"/>
    <property type="evidence" value="ECO:0007669"/>
    <property type="project" value="TreeGrafter"/>
</dbReference>
<dbReference type="InterPro" id="IPR004509">
    <property type="entry name" value="Competence_ComEA_HhH"/>
</dbReference>
<name>A0A0A3J6D2_9BACL</name>
<keyword evidence="4" id="KW-1185">Reference proteome</keyword>
<gene>
    <name evidence="3" type="ORF">CD30_10175</name>
</gene>
<dbReference type="InterPro" id="IPR051675">
    <property type="entry name" value="Endo/Exo/Phosphatase_dom_1"/>
</dbReference>
<evidence type="ECO:0000313" key="4">
    <source>
        <dbReference type="Proteomes" id="UP000030595"/>
    </source>
</evidence>
<keyword evidence="1" id="KW-0812">Transmembrane</keyword>
<dbReference type="GO" id="GO:0015627">
    <property type="term" value="C:type II protein secretion system complex"/>
    <property type="evidence" value="ECO:0007669"/>
    <property type="project" value="TreeGrafter"/>
</dbReference>
<evidence type="ECO:0000256" key="1">
    <source>
        <dbReference type="SAM" id="Phobius"/>
    </source>
</evidence>
<dbReference type="SMART" id="SM00278">
    <property type="entry name" value="HhH1"/>
    <property type="match status" value="2"/>
</dbReference>
<dbReference type="RefSeq" id="WP_036176068.1">
    <property type="nucleotide sequence ID" value="NZ_AVCZ01000015.1"/>
</dbReference>
<sequence length="217" mass="24092">MFQEFLKKYGKSVLIPCILCFAILYIFLQQNNSVPQTDELVTTIPLPTDELDNDEQSNEITEDETNQTVFIDIKGAVKHPGVYELQADDRIIDAIELAGGYRDDAVTEVINHAQKVQDEMVIYVPKKGEISEEIDIGQVVSSSTTTISSSETENTVNINLADESELLTLPGIGPSKAQAILAYREEIGKFQSIDDLKNVSGIGEKTFEKLKDYISIN</sequence>
<dbReference type="NCBIfam" id="TIGR00426">
    <property type="entry name" value="competence protein ComEA helix-hairpin-helix repeat region"/>
    <property type="match status" value="1"/>
</dbReference>
<organism evidence="3 4">
    <name type="scientific">Ureibacillus massiliensis 4400831 = CIP 108448 = CCUG 49529</name>
    <dbReference type="NCBI Taxonomy" id="1211035"/>
    <lineage>
        <taxon>Bacteria</taxon>
        <taxon>Bacillati</taxon>
        <taxon>Bacillota</taxon>
        <taxon>Bacilli</taxon>
        <taxon>Bacillales</taxon>
        <taxon>Caryophanaceae</taxon>
        <taxon>Ureibacillus</taxon>
    </lineage>
</organism>
<dbReference type="Pfam" id="PF12836">
    <property type="entry name" value="HHH_3"/>
    <property type="match status" value="1"/>
</dbReference>
<reference evidence="3 4" key="1">
    <citation type="submission" date="2014-02" db="EMBL/GenBank/DDBJ databases">
        <title>Draft genome sequence of Lysinibacillus massiliensis CCUG 49529.</title>
        <authorList>
            <person name="Zhang F."/>
            <person name="Wang G."/>
            <person name="Zhang L."/>
        </authorList>
    </citation>
    <scope>NUCLEOTIDE SEQUENCE [LARGE SCALE GENOMIC DNA]</scope>
    <source>
        <strain evidence="3 4">CCUG 49529</strain>
    </source>
</reference>
<dbReference type="InterPro" id="IPR019554">
    <property type="entry name" value="Soluble_ligand-bd"/>
</dbReference>
<dbReference type="GO" id="GO:0006281">
    <property type="term" value="P:DNA repair"/>
    <property type="evidence" value="ECO:0007669"/>
    <property type="project" value="InterPro"/>
</dbReference>
<proteinExistence type="predicted"/>
<dbReference type="PANTHER" id="PTHR21180:SF32">
    <property type="entry name" value="ENDONUCLEASE_EXONUCLEASE_PHOSPHATASE FAMILY DOMAIN-CONTAINING PROTEIN 1"/>
    <property type="match status" value="1"/>
</dbReference>
<feature type="domain" description="Helix-hairpin-helix DNA-binding motif class 1" evidence="2">
    <location>
        <begin position="194"/>
        <end position="213"/>
    </location>
</feature>
<dbReference type="SUPFAM" id="SSF47781">
    <property type="entry name" value="RuvA domain 2-like"/>
    <property type="match status" value="1"/>
</dbReference>
<dbReference type="PANTHER" id="PTHR21180">
    <property type="entry name" value="ENDONUCLEASE/EXONUCLEASE/PHOSPHATASE FAMILY DOMAIN-CONTAINING PROTEIN 1"/>
    <property type="match status" value="1"/>
</dbReference>
<dbReference type="Gene3D" id="3.10.560.10">
    <property type="entry name" value="Outer membrane lipoprotein wza domain like"/>
    <property type="match status" value="1"/>
</dbReference>
<accession>A0A0A3J6D2</accession>
<feature type="domain" description="Helix-hairpin-helix DNA-binding motif class 1" evidence="2">
    <location>
        <begin position="164"/>
        <end position="183"/>
    </location>
</feature>
<comment type="caution">
    <text evidence="3">The sequence shown here is derived from an EMBL/GenBank/DDBJ whole genome shotgun (WGS) entry which is preliminary data.</text>
</comment>